<feature type="transmembrane region" description="Helical" evidence="6">
    <location>
        <begin position="263"/>
        <end position="285"/>
    </location>
</feature>
<keyword evidence="8" id="KW-1185">Reference proteome</keyword>
<evidence type="ECO:0000256" key="6">
    <source>
        <dbReference type="SAM" id="Phobius"/>
    </source>
</evidence>
<evidence type="ECO:0008006" key="9">
    <source>
        <dbReference type="Google" id="ProtNLM"/>
    </source>
</evidence>
<reference evidence="7 8" key="1">
    <citation type="journal article" date="2014" name="BMC Genomics">
        <title>Genome sequencing of four Aureobasidium pullulans varieties: biotechnological potential, stress tolerance, and description of new species.</title>
        <authorList>
            <person name="Gostin Ar C."/>
            <person name="Ohm R.A."/>
            <person name="Kogej T."/>
            <person name="Sonjak S."/>
            <person name="Turk M."/>
            <person name="Zajc J."/>
            <person name="Zalar P."/>
            <person name="Grube M."/>
            <person name="Sun H."/>
            <person name="Han J."/>
            <person name="Sharma A."/>
            <person name="Chiniquy J."/>
            <person name="Ngan C.Y."/>
            <person name="Lipzen A."/>
            <person name="Barry K."/>
            <person name="Grigoriev I.V."/>
            <person name="Gunde-Cimerman N."/>
        </authorList>
    </citation>
    <scope>NUCLEOTIDE SEQUENCE [LARGE SCALE GENOMIC DNA]</scope>
    <source>
        <strain evidence="7 8">CBS 110374</strain>
    </source>
</reference>
<dbReference type="STRING" id="1043003.A0A074W1F1"/>
<protein>
    <recommendedName>
        <fullName evidence="9">Mid2 domain-containing protein</fullName>
    </recommendedName>
</protein>
<dbReference type="CDD" id="cd12087">
    <property type="entry name" value="TM_EGFR-like"/>
    <property type="match status" value="1"/>
</dbReference>
<dbReference type="AlphaFoldDB" id="A0A074W1F1"/>
<proteinExistence type="predicted"/>
<feature type="region of interest" description="Disordered" evidence="5">
    <location>
        <begin position="326"/>
        <end position="355"/>
    </location>
</feature>
<dbReference type="GeneID" id="63917913"/>
<organism evidence="7 8">
    <name type="scientific">Aureobasidium melanogenum (strain CBS 110374)</name>
    <name type="common">Aureobasidium pullulans var. melanogenum</name>
    <dbReference type="NCBI Taxonomy" id="1043003"/>
    <lineage>
        <taxon>Eukaryota</taxon>
        <taxon>Fungi</taxon>
        <taxon>Dikarya</taxon>
        <taxon>Ascomycota</taxon>
        <taxon>Pezizomycotina</taxon>
        <taxon>Dothideomycetes</taxon>
        <taxon>Dothideomycetidae</taxon>
        <taxon>Dothideales</taxon>
        <taxon>Saccotheciaceae</taxon>
        <taxon>Aureobasidium</taxon>
    </lineage>
</organism>
<evidence type="ECO:0000256" key="2">
    <source>
        <dbReference type="ARBA" id="ARBA00022692"/>
    </source>
</evidence>
<dbReference type="HOGENOM" id="CLU_891329_0_0_1"/>
<dbReference type="InterPro" id="IPR051694">
    <property type="entry name" value="Immunoregulatory_rcpt-like"/>
</dbReference>
<evidence type="ECO:0000256" key="1">
    <source>
        <dbReference type="ARBA" id="ARBA00004167"/>
    </source>
</evidence>
<dbReference type="PANTHER" id="PTHR15549:SF26">
    <property type="entry name" value="AXIAL BUDDING PATTERN PROTEIN 2-RELATED"/>
    <property type="match status" value="1"/>
</dbReference>
<keyword evidence="3 6" id="KW-1133">Transmembrane helix</keyword>
<dbReference type="EMBL" id="KL584830">
    <property type="protein sequence ID" value="KEQ63737.1"/>
    <property type="molecule type" value="Genomic_DNA"/>
</dbReference>
<gene>
    <name evidence="7" type="ORF">M437DRAFT_65062</name>
</gene>
<dbReference type="Proteomes" id="UP000030672">
    <property type="component" value="Unassembled WGS sequence"/>
</dbReference>
<sequence>MSRFSFMVRVVSTMHYLYSHGSVMYTLLFLFTTLARGQTTTRLPPAPSYSDGVFSSPNTYNTQILDQGTVLNITWTTRYESVNLYLIVGTDYAHSQPLTVGTTNTFFTWTVDDSGNNSLPFSFRAVNALGTIQQQAGGGFYTGQFWIRDDPNTTLVTTETTTHTSPQSSAIPTTTTTSESSSSASSGSSGSTLPTTTSTSSAGTASPESGKSSTSSSSQSPSATSTMSGPTSSSSEISASGTITKMTSPAQMQSSSPGPSTGAIAGIVIGAVAVLAIVIGVSLFFRRQRRPTTDSRHFDSMDMQMAQQGHSDLGKRKYTLRDSSWDSNRKGLAELQEDELVELPNYPSSRQHELP</sequence>
<comment type="subcellular location">
    <subcellularLocation>
        <location evidence="1">Membrane</location>
        <topology evidence="1">Single-pass membrane protein</topology>
    </subcellularLocation>
</comment>
<keyword evidence="4 6" id="KW-0472">Membrane</keyword>
<dbReference type="PANTHER" id="PTHR15549">
    <property type="entry name" value="PAIRED IMMUNOGLOBULIN-LIKE TYPE 2 RECEPTOR"/>
    <property type="match status" value="1"/>
</dbReference>
<feature type="region of interest" description="Disordered" evidence="5">
    <location>
        <begin position="156"/>
        <end position="239"/>
    </location>
</feature>
<dbReference type="GO" id="GO:0016020">
    <property type="term" value="C:membrane"/>
    <property type="evidence" value="ECO:0007669"/>
    <property type="project" value="UniProtKB-SubCell"/>
</dbReference>
<evidence type="ECO:0000313" key="7">
    <source>
        <dbReference type="EMBL" id="KEQ63737.1"/>
    </source>
</evidence>
<dbReference type="GO" id="GO:0071944">
    <property type="term" value="C:cell periphery"/>
    <property type="evidence" value="ECO:0007669"/>
    <property type="project" value="UniProtKB-ARBA"/>
</dbReference>
<accession>A0A074W1F1</accession>
<evidence type="ECO:0000256" key="4">
    <source>
        <dbReference type="ARBA" id="ARBA00023136"/>
    </source>
</evidence>
<evidence type="ECO:0000313" key="8">
    <source>
        <dbReference type="Proteomes" id="UP000030672"/>
    </source>
</evidence>
<name>A0A074W1F1_AURM1</name>
<evidence type="ECO:0000256" key="5">
    <source>
        <dbReference type="SAM" id="MobiDB-lite"/>
    </source>
</evidence>
<evidence type="ECO:0000256" key="3">
    <source>
        <dbReference type="ARBA" id="ARBA00022989"/>
    </source>
</evidence>
<dbReference type="RefSeq" id="XP_040880760.1">
    <property type="nucleotide sequence ID" value="XM_041024540.1"/>
</dbReference>
<keyword evidence="2 6" id="KW-0812">Transmembrane</keyword>